<protein>
    <submittedName>
        <fullName evidence="1">Uncharacterized protein</fullName>
    </submittedName>
</protein>
<reference evidence="1 2" key="1">
    <citation type="submission" date="2019-06" db="EMBL/GenBank/DDBJ databases">
        <title>A large-scale integrated study on North Sea by COGITO (Coastal Microbe Genomic &amp; Taxonomic Observatory).</title>
        <authorList>
            <person name="Teeling H."/>
        </authorList>
    </citation>
    <scope>NUCLEOTIDE SEQUENCE [LARGE SCALE GENOMIC DNA]</scope>
    <source>
        <strain evidence="1 2">MAR_2009_79</strain>
    </source>
</reference>
<proteinExistence type="predicted"/>
<keyword evidence="2" id="KW-1185">Reference proteome</keyword>
<dbReference type="Proteomes" id="UP000315363">
    <property type="component" value="Unassembled WGS sequence"/>
</dbReference>
<evidence type="ECO:0000313" key="2">
    <source>
        <dbReference type="Proteomes" id="UP000315363"/>
    </source>
</evidence>
<accession>A0ABY3AES3</accession>
<sequence>MADRWKRQVQKAKAQEKLNYYAMKIHPCLCCQEFWNGMDDTLVVYSIQLAT</sequence>
<comment type="caution">
    <text evidence="1">The sequence shown here is derived from an EMBL/GenBank/DDBJ whole genome shotgun (WGS) entry which is preliminary data.</text>
</comment>
<name>A0ABY3AES3_9FLAO</name>
<gene>
    <name evidence="1" type="ORF">GQ41_3014</name>
</gene>
<evidence type="ECO:0000313" key="1">
    <source>
        <dbReference type="EMBL" id="TQO38368.1"/>
    </source>
</evidence>
<dbReference type="EMBL" id="VHIF01000001">
    <property type="protein sequence ID" value="TQO38368.1"/>
    <property type="molecule type" value="Genomic_DNA"/>
</dbReference>
<organism evidence="1 2">
    <name type="scientific">Arenibacter algicola</name>
    <dbReference type="NCBI Taxonomy" id="616991"/>
    <lineage>
        <taxon>Bacteria</taxon>
        <taxon>Pseudomonadati</taxon>
        <taxon>Bacteroidota</taxon>
        <taxon>Flavobacteriia</taxon>
        <taxon>Flavobacteriales</taxon>
        <taxon>Flavobacteriaceae</taxon>
        <taxon>Arenibacter</taxon>
    </lineage>
</organism>